<dbReference type="AlphaFoldDB" id="A0A6A5QI56"/>
<evidence type="ECO:0000313" key="3">
    <source>
        <dbReference type="EMBL" id="KAF1914520.1"/>
    </source>
</evidence>
<proteinExistence type="predicted"/>
<dbReference type="Proteomes" id="UP000800096">
    <property type="component" value="Unassembled WGS sequence"/>
</dbReference>
<evidence type="ECO:0000256" key="1">
    <source>
        <dbReference type="SAM" id="MobiDB-lite"/>
    </source>
</evidence>
<accession>A0A6A5QI56</accession>
<dbReference type="PROSITE" id="PS50909">
    <property type="entry name" value="GAT"/>
    <property type="match status" value="1"/>
</dbReference>
<dbReference type="GO" id="GO:0043130">
    <property type="term" value="F:ubiquitin binding"/>
    <property type="evidence" value="ECO:0007669"/>
    <property type="project" value="InterPro"/>
</dbReference>
<sequence length="479" mass="51363">MELKKRLTLGGLLKRAGAPAPDVPVDPDADTPESNAARGVRLFCESGAANSGDEVLHLPTIVEAAVASPTAAAAAAQQIRRLLSPAHYERPHVQYNAVMLIRILADNPGPSFTKHMDKPFAATLKLLLRNGQDPSVAQMLRESLDAMEREKASDTNLGAVFAMWRKERGLMATAAKALGSRTLSAPPWSGQPVSAGFAHGPSRPRPKGLPPPVELAGRVEEARTSAKLLLQLVQSTPARELAGNELVKEFAERCTAAQRSVQGYIACDEPAPDDDTMLTLIETNEQLSLAASKHQRALLQARRMHGGPSPSPPISQANSNGHVSPPSATSSPPPHQTNLPPHSPAYAAPLAQSYPLPPAPADYKRDDLPLPPSLQAGGASSQRPTSTSNDDDPFADHHTSTYASPYPPGFQSTPSYLGRQESSANNLTMHGAQPQIAQEDEREHLPSARPRTPERTAPHQQPQHDVSPLAERNTVTYRY</sequence>
<feature type="compositionally biased region" description="Polar residues" evidence="1">
    <location>
        <begin position="378"/>
        <end position="388"/>
    </location>
</feature>
<dbReference type="Gene3D" id="1.25.40.90">
    <property type="match status" value="1"/>
</dbReference>
<dbReference type="InterPro" id="IPR038425">
    <property type="entry name" value="GAT_sf"/>
</dbReference>
<feature type="compositionally biased region" description="Basic and acidic residues" evidence="1">
    <location>
        <begin position="439"/>
        <end position="457"/>
    </location>
</feature>
<dbReference type="EMBL" id="ML979137">
    <property type="protein sequence ID" value="KAF1914520.1"/>
    <property type="molecule type" value="Genomic_DNA"/>
</dbReference>
<dbReference type="GO" id="GO:0035091">
    <property type="term" value="F:phosphatidylinositol binding"/>
    <property type="evidence" value="ECO:0007669"/>
    <property type="project" value="InterPro"/>
</dbReference>
<feature type="region of interest" description="Disordered" evidence="1">
    <location>
        <begin position="189"/>
        <end position="211"/>
    </location>
</feature>
<evidence type="ECO:0000313" key="4">
    <source>
        <dbReference type="Proteomes" id="UP000800096"/>
    </source>
</evidence>
<dbReference type="SUPFAM" id="SSF89009">
    <property type="entry name" value="GAT-like domain"/>
    <property type="match status" value="1"/>
</dbReference>
<dbReference type="CDD" id="cd21383">
    <property type="entry name" value="GAT_GGA_Tom1-like"/>
    <property type="match status" value="1"/>
</dbReference>
<dbReference type="Gene3D" id="1.20.58.160">
    <property type="match status" value="1"/>
</dbReference>
<gene>
    <name evidence="3" type="ORF">BDU57DRAFT_500964</name>
</gene>
<keyword evidence="4" id="KW-1185">Reference proteome</keyword>
<dbReference type="OrthoDB" id="5393057at2759"/>
<reference evidence="3" key="1">
    <citation type="journal article" date="2020" name="Stud. Mycol.">
        <title>101 Dothideomycetes genomes: a test case for predicting lifestyles and emergence of pathogens.</title>
        <authorList>
            <person name="Haridas S."/>
            <person name="Albert R."/>
            <person name="Binder M."/>
            <person name="Bloem J."/>
            <person name="Labutti K."/>
            <person name="Salamov A."/>
            <person name="Andreopoulos B."/>
            <person name="Baker S."/>
            <person name="Barry K."/>
            <person name="Bills G."/>
            <person name="Bluhm B."/>
            <person name="Cannon C."/>
            <person name="Castanera R."/>
            <person name="Culley D."/>
            <person name="Daum C."/>
            <person name="Ezra D."/>
            <person name="Gonzalez J."/>
            <person name="Henrissat B."/>
            <person name="Kuo A."/>
            <person name="Liang C."/>
            <person name="Lipzen A."/>
            <person name="Lutzoni F."/>
            <person name="Magnuson J."/>
            <person name="Mondo S."/>
            <person name="Nolan M."/>
            <person name="Ohm R."/>
            <person name="Pangilinan J."/>
            <person name="Park H.-J."/>
            <person name="Ramirez L."/>
            <person name="Alfaro M."/>
            <person name="Sun H."/>
            <person name="Tritt A."/>
            <person name="Yoshinaga Y."/>
            <person name="Zwiers L.-H."/>
            <person name="Turgeon B."/>
            <person name="Goodwin S."/>
            <person name="Spatafora J."/>
            <person name="Crous P."/>
            <person name="Grigoriev I."/>
        </authorList>
    </citation>
    <scope>NUCLEOTIDE SEQUENCE</scope>
    <source>
        <strain evidence="3">HMLAC05119</strain>
    </source>
</reference>
<dbReference type="SUPFAM" id="SSF48464">
    <property type="entry name" value="ENTH/VHS domain"/>
    <property type="match status" value="1"/>
</dbReference>
<dbReference type="InterPro" id="IPR008942">
    <property type="entry name" value="ENTH_VHS"/>
</dbReference>
<feature type="region of interest" description="Disordered" evidence="1">
    <location>
        <begin position="301"/>
        <end position="479"/>
    </location>
</feature>
<dbReference type="InterPro" id="IPR004152">
    <property type="entry name" value="GAT_dom"/>
</dbReference>
<evidence type="ECO:0000259" key="2">
    <source>
        <dbReference type="PROSITE" id="PS50909"/>
    </source>
</evidence>
<organism evidence="3 4">
    <name type="scientific">Ampelomyces quisqualis</name>
    <name type="common">Powdery mildew agent</name>
    <dbReference type="NCBI Taxonomy" id="50730"/>
    <lineage>
        <taxon>Eukaryota</taxon>
        <taxon>Fungi</taxon>
        <taxon>Dikarya</taxon>
        <taxon>Ascomycota</taxon>
        <taxon>Pezizomycotina</taxon>
        <taxon>Dothideomycetes</taxon>
        <taxon>Pleosporomycetidae</taxon>
        <taxon>Pleosporales</taxon>
        <taxon>Pleosporineae</taxon>
        <taxon>Phaeosphaeriaceae</taxon>
        <taxon>Ampelomyces</taxon>
    </lineage>
</organism>
<feature type="compositionally biased region" description="Polar residues" evidence="1">
    <location>
        <begin position="410"/>
        <end position="428"/>
    </location>
</feature>
<dbReference type="Pfam" id="PF03127">
    <property type="entry name" value="GAT"/>
    <property type="match status" value="1"/>
</dbReference>
<feature type="domain" description="GAT" evidence="2">
    <location>
        <begin position="210"/>
        <end position="299"/>
    </location>
</feature>
<name>A0A6A5QI56_AMPQU</name>
<protein>
    <recommendedName>
        <fullName evidence="2">GAT domain-containing protein</fullName>
    </recommendedName>
</protein>